<dbReference type="Pfam" id="PF03083">
    <property type="entry name" value="MtN3_slv"/>
    <property type="match status" value="2"/>
</dbReference>
<dbReference type="Proteomes" id="UP000693981">
    <property type="component" value="Unassembled WGS sequence"/>
</dbReference>
<dbReference type="AlphaFoldDB" id="A0A8T1W038"/>
<evidence type="ECO:0000256" key="3">
    <source>
        <dbReference type="ARBA" id="ARBA00007809"/>
    </source>
</evidence>
<feature type="transmembrane region" description="Helical" evidence="13">
    <location>
        <begin position="101"/>
        <end position="123"/>
    </location>
</feature>
<evidence type="ECO:0000256" key="6">
    <source>
        <dbReference type="ARBA" id="ARBA00022475"/>
    </source>
</evidence>
<keyword evidence="7" id="KW-0762">Sugar transport</keyword>
<evidence type="ECO:0000256" key="9">
    <source>
        <dbReference type="ARBA" id="ARBA00022737"/>
    </source>
</evidence>
<gene>
    <name evidence="14" type="ORF">PHYBOEH_008370</name>
</gene>
<keyword evidence="10 13" id="KW-1133">Transmembrane helix</keyword>
<evidence type="ECO:0000256" key="1">
    <source>
        <dbReference type="ARBA" id="ARBA00004651"/>
    </source>
</evidence>
<dbReference type="FunFam" id="1.20.1280.290:FF:000004">
    <property type="entry name" value="Sugar transporter SWEET"/>
    <property type="match status" value="1"/>
</dbReference>
<dbReference type="OrthoDB" id="409725at2759"/>
<evidence type="ECO:0000256" key="11">
    <source>
        <dbReference type="ARBA" id="ARBA00023034"/>
    </source>
</evidence>
<sequence>MSAHAITTSIFQVLTIVTTILMRISLLPDLNRWRKNKTTGDMSVLPSVMIFGNSYGGLFYAIAIGNWLPLFATSTLGVVVGIILAVFFYRWAPNKPAVIKIFVGAFMVCVITTTYSILALSGVTGQSDSSVSTTLGFMMIAATCLMYASPMATIARVIQTKTPSSMPFTMGVVNVMNSFCWGVYGYLIGNMFLLAPNVVGVALSATQMVVTFIYRSKPSTDDQIASTDPRNQGGVNVVLLSPSQSEYQDVGGKSYCKSPSFVALHSPTQSSRT</sequence>
<dbReference type="FunFam" id="1.20.1280.290:FF:000007">
    <property type="entry name" value="Bidirectional sugar transporter SWEET7"/>
    <property type="match status" value="1"/>
</dbReference>
<feature type="transmembrane region" description="Helical" evidence="13">
    <location>
        <begin position="70"/>
        <end position="89"/>
    </location>
</feature>
<keyword evidence="8 13" id="KW-0812">Transmembrane</keyword>
<dbReference type="GO" id="GO:0005886">
    <property type="term" value="C:plasma membrane"/>
    <property type="evidence" value="ECO:0007669"/>
    <property type="project" value="UniProtKB-SubCell"/>
</dbReference>
<protein>
    <recommendedName>
        <fullName evidence="4">Sugar transporter SWEET1</fullName>
    </recommendedName>
</protein>
<evidence type="ECO:0000256" key="5">
    <source>
        <dbReference type="ARBA" id="ARBA00022448"/>
    </source>
</evidence>
<dbReference type="InterPro" id="IPR004316">
    <property type="entry name" value="SWEET_rpt"/>
</dbReference>
<evidence type="ECO:0000256" key="2">
    <source>
        <dbReference type="ARBA" id="ARBA00004653"/>
    </source>
</evidence>
<organism evidence="14 15">
    <name type="scientific">Phytophthora boehmeriae</name>
    <dbReference type="NCBI Taxonomy" id="109152"/>
    <lineage>
        <taxon>Eukaryota</taxon>
        <taxon>Sar</taxon>
        <taxon>Stramenopiles</taxon>
        <taxon>Oomycota</taxon>
        <taxon>Peronosporomycetes</taxon>
        <taxon>Peronosporales</taxon>
        <taxon>Peronosporaceae</taxon>
        <taxon>Phytophthora</taxon>
    </lineage>
</organism>
<name>A0A8T1W038_9STRA</name>
<keyword evidence="11" id="KW-0333">Golgi apparatus</keyword>
<proteinExistence type="inferred from homology"/>
<keyword evidence="15" id="KW-1185">Reference proteome</keyword>
<feature type="transmembrane region" description="Helical" evidence="13">
    <location>
        <begin position="44"/>
        <end position="64"/>
    </location>
</feature>
<comment type="similarity">
    <text evidence="3">Belongs to the SWEET sugar transporter family.</text>
</comment>
<dbReference type="GO" id="GO:0000139">
    <property type="term" value="C:Golgi membrane"/>
    <property type="evidence" value="ECO:0007669"/>
    <property type="project" value="UniProtKB-SubCell"/>
</dbReference>
<feature type="transmembrane region" description="Helical" evidence="13">
    <location>
        <begin position="6"/>
        <end position="24"/>
    </location>
</feature>
<dbReference type="GO" id="GO:0051119">
    <property type="term" value="F:sugar transmembrane transporter activity"/>
    <property type="evidence" value="ECO:0007669"/>
    <property type="project" value="InterPro"/>
</dbReference>
<evidence type="ECO:0000313" key="14">
    <source>
        <dbReference type="EMBL" id="KAG7387112.1"/>
    </source>
</evidence>
<dbReference type="PANTHER" id="PTHR10791:SF30">
    <property type="entry name" value="SUGAR TRANSPORTER SWEET1"/>
    <property type="match status" value="1"/>
</dbReference>
<keyword evidence="12 13" id="KW-0472">Membrane</keyword>
<keyword evidence="9" id="KW-0677">Repeat</keyword>
<feature type="transmembrane region" description="Helical" evidence="13">
    <location>
        <begin position="167"/>
        <end position="187"/>
    </location>
</feature>
<comment type="caution">
    <text evidence="14">The sequence shown here is derived from an EMBL/GenBank/DDBJ whole genome shotgun (WGS) entry which is preliminary data.</text>
</comment>
<evidence type="ECO:0000313" key="15">
    <source>
        <dbReference type="Proteomes" id="UP000693981"/>
    </source>
</evidence>
<comment type="subcellular location">
    <subcellularLocation>
        <location evidence="1">Cell membrane</location>
        <topology evidence="1">Multi-pass membrane protein</topology>
    </subcellularLocation>
    <subcellularLocation>
        <location evidence="2">Golgi apparatus membrane</location>
        <topology evidence="2">Multi-pass membrane protein</topology>
    </subcellularLocation>
</comment>
<keyword evidence="6" id="KW-1003">Cell membrane</keyword>
<evidence type="ECO:0000256" key="7">
    <source>
        <dbReference type="ARBA" id="ARBA00022597"/>
    </source>
</evidence>
<evidence type="ECO:0000256" key="8">
    <source>
        <dbReference type="ARBA" id="ARBA00022692"/>
    </source>
</evidence>
<feature type="transmembrane region" description="Helical" evidence="13">
    <location>
        <begin position="135"/>
        <end position="155"/>
    </location>
</feature>
<evidence type="ECO:0000256" key="4">
    <source>
        <dbReference type="ARBA" id="ARBA00021741"/>
    </source>
</evidence>
<evidence type="ECO:0000256" key="10">
    <source>
        <dbReference type="ARBA" id="ARBA00022989"/>
    </source>
</evidence>
<evidence type="ECO:0000256" key="13">
    <source>
        <dbReference type="SAM" id="Phobius"/>
    </source>
</evidence>
<dbReference type="EMBL" id="JAGDFL010000488">
    <property type="protein sequence ID" value="KAG7387112.1"/>
    <property type="molecule type" value="Genomic_DNA"/>
</dbReference>
<dbReference type="InterPro" id="IPR047664">
    <property type="entry name" value="SWEET"/>
</dbReference>
<keyword evidence="5" id="KW-0813">Transport</keyword>
<accession>A0A8T1W038</accession>
<dbReference type="PANTHER" id="PTHR10791">
    <property type="entry name" value="RAG1-ACTIVATING PROTEIN 1"/>
    <property type="match status" value="1"/>
</dbReference>
<feature type="transmembrane region" description="Helical" evidence="13">
    <location>
        <begin position="193"/>
        <end position="214"/>
    </location>
</feature>
<evidence type="ECO:0000256" key="12">
    <source>
        <dbReference type="ARBA" id="ARBA00023136"/>
    </source>
</evidence>
<reference evidence="14" key="1">
    <citation type="submission" date="2021-02" db="EMBL/GenBank/DDBJ databases">
        <authorList>
            <person name="Palmer J.M."/>
        </authorList>
    </citation>
    <scope>NUCLEOTIDE SEQUENCE</scope>
    <source>
        <strain evidence="14">SCRP23</strain>
    </source>
</reference>